<dbReference type="CDD" id="cd23794">
    <property type="entry name" value="UBCc_UBE2F_UBE2M"/>
    <property type="match status" value="1"/>
</dbReference>
<dbReference type="GO" id="GO:0005524">
    <property type="term" value="F:ATP binding"/>
    <property type="evidence" value="ECO:0007669"/>
    <property type="project" value="UniProtKB-UniRule"/>
</dbReference>
<evidence type="ECO:0000256" key="4">
    <source>
        <dbReference type="RuleBase" id="RU362109"/>
    </source>
</evidence>
<feature type="domain" description="UBC core" evidence="5">
    <location>
        <begin position="4"/>
        <end position="154"/>
    </location>
</feature>
<evidence type="ECO:0000256" key="3">
    <source>
        <dbReference type="PROSITE-ProRule" id="PRU10133"/>
    </source>
</evidence>
<protein>
    <recommendedName>
        <fullName evidence="5">UBC core domain-containing protein</fullName>
    </recommendedName>
</protein>
<evidence type="ECO:0000256" key="2">
    <source>
        <dbReference type="ARBA" id="ARBA00022786"/>
    </source>
</evidence>
<evidence type="ECO:0000256" key="1">
    <source>
        <dbReference type="ARBA" id="ARBA00022679"/>
    </source>
</evidence>
<keyword evidence="4" id="KW-0067">ATP-binding</keyword>
<keyword evidence="1" id="KW-0808">Transferase</keyword>
<dbReference type="SMART" id="SM00212">
    <property type="entry name" value="UBCc"/>
    <property type="match status" value="1"/>
</dbReference>
<dbReference type="EMBL" id="UYRU01050292">
    <property type="protein sequence ID" value="VDN10925.1"/>
    <property type="molecule type" value="Genomic_DNA"/>
</dbReference>
<accession>A0A3P7L0E5</accession>
<comment type="similarity">
    <text evidence="4">Belongs to the ubiquitin-conjugating enzyme family.</text>
</comment>
<dbReference type="InterPro" id="IPR000608">
    <property type="entry name" value="UBC"/>
</dbReference>
<evidence type="ECO:0000313" key="6">
    <source>
        <dbReference type="EMBL" id="VDN10925.1"/>
    </source>
</evidence>
<reference evidence="6 7" key="1">
    <citation type="submission" date="2018-11" db="EMBL/GenBank/DDBJ databases">
        <authorList>
            <consortium name="Pathogen Informatics"/>
        </authorList>
    </citation>
    <scope>NUCLEOTIDE SEQUENCE [LARGE SCALE GENOMIC DNA]</scope>
</reference>
<dbReference type="PANTHER" id="PTHR24068">
    <property type="entry name" value="UBIQUITIN-CONJUGATING ENZYME E2"/>
    <property type="match status" value="1"/>
</dbReference>
<dbReference type="AlphaFoldDB" id="A0A3P7L0E5"/>
<dbReference type="Gene3D" id="3.10.110.10">
    <property type="entry name" value="Ubiquitin Conjugating Enzyme"/>
    <property type="match status" value="1"/>
</dbReference>
<dbReference type="PROSITE" id="PS00183">
    <property type="entry name" value="UBC_1"/>
    <property type="match status" value="1"/>
</dbReference>
<keyword evidence="7" id="KW-1185">Reference proteome</keyword>
<dbReference type="InterPro" id="IPR016135">
    <property type="entry name" value="UBQ-conjugating_enzyme/RWD"/>
</dbReference>
<gene>
    <name evidence="6" type="ORF">DILT_LOCUS6756</name>
</gene>
<feature type="active site" description="Glycyl thioester intermediate" evidence="3">
    <location>
        <position position="90"/>
    </location>
</feature>
<dbReference type="GO" id="GO:0016740">
    <property type="term" value="F:transferase activity"/>
    <property type="evidence" value="ECO:0007669"/>
    <property type="project" value="UniProtKB-KW"/>
</dbReference>
<name>A0A3P7L0E5_DIBLA</name>
<organism evidence="6 7">
    <name type="scientific">Dibothriocephalus latus</name>
    <name type="common">Fish tapeworm</name>
    <name type="synonym">Diphyllobothrium latum</name>
    <dbReference type="NCBI Taxonomy" id="60516"/>
    <lineage>
        <taxon>Eukaryota</taxon>
        <taxon>Metazoa</taxon>
        <taxon>Spiralia</taxon>
        <taxon>Lophotrochozoa</taxon>
        <taxon>Platyhelminthes</taxon>
        <taxon>Cestoda</taxon>
        <taxon>Eucestoda</taxon>
        <taxon>Diphyllobothriidea</taxon>
        <taxon>Diphyllobothriidae</taxon>
        <taxon>Dibothriocephalus</taxon>
    </lineage>
</organism>
<dbReference type="PROSITE" id="PS50127">
    <property type="entry name" value="UBC_2"/>
    <property type="match status" value="1"/>
</dbReference>
<dbReference type="OrthoDB" id="9978460at2759"/>
<keyword evidence="2 4" id="KW-0833">Ubl conjugation pathway</keyword>
<keyword evidence="4" id="KW-0547">Nucleotide-binding</keyword>
<evidence type="ECO:0000259" key="5">
    <source>
        <dbReference type="PROSITE" id="PS50127"/>
    </source>
</evidence>
<sequence length="197" mass="22262">MAGKGGRSYLKDLRNLYVNIGESTSEQASISSVCGRRLEILLTPNEGPYAHAMFTLEIVASENYPRNQPQIRFLTPIFHPNIHPKNGYICLSILDDWNSLLDAIKAVLFLLSNPNFDSSNNEFADLPSEYQNRFDEVCRQFLAGFHVRGEVYPANEKWCEWARANNCFPVPKCDYDESQPSTQSTSVVSGLIYLLST</sequence>
<dbReference type="Pfam" id="PF00179">
    <property type="entry name" value="UQ_con"/>
    <property type="match status" value="1"/>
</dbReference>
<dbReference type="SUPFAM" id="SSF54495">
    <property type="entry name" value="UBC-like"/>
    <property type="match status" value="1"/>
</dbReference>
<proteinExistence type="inferred from homology"/>
<evidence type="ECO:0000313" key="7">
    <source>
        <dbReference type="Proteomes" id="UP000281553"/>
    </source>
</evidence>
<dbReference type="Proteomes" id="UP000281553">
    <property type="component" value="Unassembled WGS sequence"/>
</dbReference>
<dbReference type="InterPro" id="IPR023313">
    <property type="entry name" value="UBQ-conjugating_AS"/>
</dbReference>